<dbReference type="SUPFAM" id="SSF52374">
    <property type="entry name" value="Nucleotidylyl transferase"/>
    <property type="match status" value="1"/>
</dbReference>
<keyword evidence="7 11" id="KW-0030">Aminoacyl-tRNA synthetase</keyword>
<comment type="function">
    <text evidence="10">Catalyzes the attachment of arginine to tRNA(Arg) in a two-step reaction: arginine is first activated by ATP to form Arg-AMP and then transferred to the acceptor end of tRNA(Arg).</text>
</comment>
<dbReference type="EMBL" id="CM014086">
    <property type="protein sequence ID" value="TKS76259.1"/>
    <property type="molecule type" value="Genomic_DNA"/>
</dbReference>
<dbReference type="AlphaFoldDB" id="A0A4U5UNB4"/>
<reference evidence="13 14" key="1">
    <citation type="submission" date="2019-01" db="EMBL/GenBank/DDBJ databases">
        <title>Genome Assembly of Collichthys lucidus.</title>
        <authorList>
            <person name="Cai M."/>
            <person name="Xiao S."/>
        </authorList>
    </citation>
    <scope>NUCLEOTIDE SEQUENCE [LARGE SCALE GENOMIC DNA]</scope>
    <source>
        <strain evidence="13">JT15FE1705JMU</strain>
        <tissue evidence="13">Muscle</tissue>
    </source>
</reference>
<keyword evidence="3 11" id="KW-0436">Ligase</keyword>
<evidence type="ECO:0000256" key="5">
    <source>
        <dbReference type="ARBA" id="ARBA00022840"/>
    </source>
</evidence>
<dbReference type="FunFam" id="1.10.730.10:FF:000006">
    <property type="entry name" value="Arginyl-tRNA synthetase 2, mitochondrial"/>
    <property type="match status" value="1"/>
</dbReference>
<dbReference type="GO" id="GO:0005739">
    <property type="term" value="C:mitochondrion"/>
    <property type="evidence" value="ECO:0007669"/>
    <property type="project" value="TreeGrafter"/>
</dbReference>
<dbReference type="InterPro" id="IPR008909">
    <property type="entry name" value="DALR_anticod-bd"/>
</dbReference>
<dbReference type="PANTHER" id="PTHR11956:SF11">
    <property type="entry name" value="ARGININE--TRNA LIGASE, MITOCHONDRIAL-RELATED"/>
    <property type="match status" value="1"/>
</dbReference>
<dbReference type="SMART" id="SM00836">
    <property type="entry name" value="DALR_1"/>
    <property type="match status" value="1"/>
</dbReference>
<dbReference type="GO" id="GO:0006420">
    <property type="term" value="P:arginyl-tRNA aminoacylation"/>
    <property type="evidence" value="ECO:0007669"/>
    <property type="project" value="InterPro"/>
</dbReference>
<evidence type="ECO:0000256" key="3">
    <source>
        <dbReference type="ARBA" id="ARBA00022598"/>
    </source>
</evidence>
<dbReference type="Pfam" id="PF05746">
    <property type="entry name" value="DALR_1"/>
    <property type="match status" value="1"/>
</dbReference>
<gene>
    <name evidence="13" type="ORF">D9C73_009579</name>
</gene>
<evidence type="ECO:0000259" key="12">
    <source>
        <dbReference type="SMART" id="SM00836"/>
    </source>
</evidence>
<dbReference type="SUPFAM" id="SSF47323">
    <property type="entry name" value="Anticodon-binding domain of a subclass of class I aminoacyl-tRNA synthetases"/>
    <property type="match status" value="1"/>
</dbReference>
<sequence>MSPVSSPQKYLRMEPSPFGEVSSRLTTEQILHNIKQEYKRLQKRRHLDSAFQQADGCCPLDVQNVHSGSALPGTSSGAASPTRKEQPLFSLRQVGMICERLLKEREEKIREEYDEILTTKLAEQYDAFVKFTHDQLMRRCFLSLAASTSRNIPFAANYSRDSVGPVSPSCAISPLCGLTAFRHQQSAADFKLSISALRNSQILPSDGDIQLQTEDLATQLKQDSVVEDISAGCGVINFKVNRQLLVQVYVQVNKEAEHNEDMKQAARDFFRQLEQHESEAVSLWQQFRDITVDEYQHIYKRLGVHFDIYSGESFHQDQAQEVVQQLQSRGLLKTSERGTGVVDLSPAGDMSSVCTVLRSDGTTLYITRDLAAAIDRSEKYSFDEMIYVTDKSQAGHFHQFFQILLAMGHSWADRCLHVPFGLVRGMKTRSGEVVFLEDVLDEARSRMLHNMSRSKTTKEMYDPEDTAEKVGISALIIQDFKGPLQADYTFDWDRMLQAQGDTGVFLQYTHARLCSLIQKNEGAEADMFDPSLLLEQTSITILQHLLRYDEVLYQSAQDLQPKHLVNFLLKLCHLIASAHRELPVKGSSQDVAQARLRLFGRACSVLADGMKILGITPVDKM</sequence>
<evidence type="ECO:0000256" key="2">
    <source>
        <dbReference type="ARBA" id="ARBA00012837"/>
    </source>
</evidence>
<dbReference type="GO" id="GO:0032543">
    <property type="term" value="P:mitochondrial translation"/>
    <property type="evidence" value="ECO:0007669"/>
    <property type="project" value="TreeGrafter"/>
</dbReference>
<dbReference type="STRING" id="240159.A0A4U5UNB4"/>
<accession>A0A4U5UNB4</accession>
<dbReference type="InterPro" id="IPR035684">
    <property type="entry name" value="ArgRS_core"/>
</dbReference>
<feature type="domain" description="DALR anticodon binding" evidence="12">
    <location>
        <begin position="506"/>
        <end position="621"/>
    </location>
</feature>
<dbReference type="Gene3D" id="1.10.730.10">
    <property type="entry name" value="Isoleucyl-tRNA Synthetase, Domain 1"/>
    <property type="match status" value="1"/>
</dbReference>
<evidence type="ECO:0000256" key="10">
    <source>
        <dbReference type="ARBA" id="ARBA00049595"/>
    </source>
</evidence>
<organism evidence="13 14">
    <name type="scientific">Collichthys lucidus</name>
    <name type="common">Big head croaker</name>
    <name type="synonym">Sciaena lucida</name>
    <dbReference type="NCBI Taxonomy" id="240159"/>
    <lineage>
        <taxon>Eukaryota</taxon>
        <taxon>Metazoa</taxon>
        <taxon>Chordata</taxon>
        <taxon>Craniata</taxon>
        <taxon>Vertebrata</taxon>
        <taxon>Euteleostomi</taxon>
        <taxon>Actinopterygii</taxon>
        <taxon>Neopterygii</taxon>
        <taxon>Teleostei</taxon>
        <taxon>Neoteleostei</taxon>
        <taxon>Acanthomorphata</taxon>
        <taxon>Eupercaria</taxon>
        <taxon>Sciaenidae</taxon>
        <taxon>Collichthys</taxon>
    </lineage>
</organism>
<dbReference type="InterPro" id="IPR009080">
    <property type="entry name" value="tRNAsynth_Ia_anticodon-bd"/>
</dbReference>
<keyword evidence="5 11" id="KW-0067">ATP-binding</keyword>
<dbReference type="Gene3D" id="3.40.50.620">
    <property type="entry name" value="HUPs"/>
    <property type="match status" value="1"/>
</dbReference>
<keyword evidence="4 11" id="KW-0547">Nucleotide-binding</keyword>
<name>A0A4U5UNB4_COLLU</name>
<evidence type="ECO:0000256" key="11">
    <source>
        <dbReference type="RuleBase" id="RU363038"/>
    </source>
</evidence>
<proteinExistence type="inferred from homology"/>
<dbReference type="Pfam" id="PF00750">
    <property type="entry name" value="tRNA-synt_1d"/>
    <property type="match status" value="1"/>
</dbReference>
<dbReference type="InterPro" id="IPR001278">
    <property type="entry name" value="Arg-tRNA-ligase"/>
</dbReference>
<comment type="similarity">
    <text evidence="1 11">Belongs to the class-I aminoacyl-tRNA synthetase family.</text>
</comment>
<keyword evidence="14" id="KW-1185">Reference proteome</keyword>
<protein>
    <recommendedName>
        <fullName evidence="8">Probable arginine--tRNA ligase, mitochondrial</fullName>
        <ecNumber evidence="2">6.1.1.19</ecNumber>
    </recommendedName>
</protein>
<keyword evidence="6 11" id="KW-0648">Protein biosynthesis</keyword>
<evidence type="ECO:0000256" key="8">
    <source>
        <dbReference type="ARBA" id="ARBA00039495"/>
    </source>
</evidence>
<evidence type="ECO:0000256" key="4">
    <source>
        <dbReference type="ARBA" id="ARBA00022741"/>
    </source>
</evidence>
<dbReference type="NCBIfam" id="TIGR00456">
    <property type="entry name" value="argS"/>
    <property type="match status" value="1"/>
</dbReference>
<evidence type="ECO:0000256" key="6">
    <source>
        <dbReference type="ARBA" id="ARBA00022917"/>
    </source>
</evidence>
<dbReference type="PANTHER" id="PTHR11956">
    <property type="entry name" value="ARGINYL-TRNA SYNTHETASE"/>
    <property type="match status" value="1"/>
</dbReference>
<evidence type="ECO:0000256" key="7">
    <source>
        <dbReference type="ARBA" id="ARBA00023146"/>
    </source>
</evidence>
<dbReference type="Proteomes" id="UP000298787">
    <property type="component" value="Chromosome 9"/>
</dbReference>
<comment type="catalytic activity">
    <reaction evidence="9">
        <text>tRNA(Arg) + L-arginine + ATP = L-arginyl-tRNA(Arg) + AMP + diphosphate</text>
        <dbReference type="Rhea" id="RHEA:20301"/>
        <dbReference type="Rhea" id="RHEA-COMP:9658"/>
        <dbReference type="Rhea" id="RHEA-COMP:9673"/>
        <dbReference type="ChEBI" id="CHEBI:30616"/>
        <dbReference type="ChEBI" id="CHEBI:32682"/>
        <dbReference type="ChEBI" id="CHEBI:33019"/>
        <dbReference type="ChEBI" id="CHEBI:78442"/>
        <dbReference type="ChEBI" id="CHEBI:78513"/>
        <dbReference type="ChEBI" id="CHEBI:456215"/>
        <dbReference type="EC" id="6.1.1.19"/>
    </reaction>
</comment>
<dbReference type="GO" id="GO:0004814">
    <property type="term" value="F:arginine-tRNA ligase activity"/>
    <property type="evidence" value="ECO:0007669"/>
    <property type="project" value="UniProtKB-EC"/>
</dbReference>
<dbReference type="InterPro" id="IPR014729">
    <property type="entry name" value="Rossmann-like_a/b/a_fold"/>
</dbReference>
<evidence type="ECO:0000313" key="14">
    <source>
        <dbReference type="Proteomes" id="UP000298787"/>
    </source>
</evidence>
<evidence type="ECO:0000313" key="13">
    <source>
        <dbReference type="EMBL" id="TKS76259.1"/>
    </source>
</evidence>
<dbReference type="CDD" id="cd07956">
    <property type="entry name" value="Anticodon_Ia_Arg"/>
    <property type="match status" value="1"/>
</dbReference>
<evidence type="ECO:0000256" key="1">
    <source>
        <dbReference type="ARBA" id="ARBA00005594"/>
    </source>
</evidence>
<dbReference type="EC" id="6.1.1.19" evidence="2"/>
<dbReference type="GO" id="GO:0005524">
    <property type="term" value="F:ATP binding"/>
    <property type="evidence" value="ECO:0007669"/>
    <property type="project" value="UniProtKB-KW"/>
</dbReference>
<evidence type="ECO:0000256" key="9">
    <source>
        <dbReference type="ARBA" id="ARBA00049339"/>
    </source>
</evidence>